<accession>A0A8H7DR55</accession>
<dbReference type="RefSeq" id="XP_036628857.1">
    <property type="nucleotide sequence ID" value="XM_036779468.1"/>
</dbReference>
<proteinExistence type="predicted"/>
<gene>
    <name evidence="1" type="ORF">PC9H_009973</name>
</gene>
<dbReference type="EMBL" id="JACETU010000007">
    <property type="protein sequence ID" value="KAF7424663.1"/>
    <property type="molecule type" value="Genomic_DNA"/>
</dbReference>
<protein>
    <submittedName>
        <fullName evidence="1">Uncharacterized protein</fullName>
    </submittedName>
</protein>
<dbReference type="GeneID" id="59379791"/>
<dbReference type="OrthoDB" id="2654423at2759"/>
<reference evidence="1" key="1">
    <citation type="submission" date="2019-07" db="EMBL/GenBank/DDBJ databases">
        <authorList>
            <person name="Palmer J.M."/>
        </authorList>
    </citation>
    <scope>NUCLEOTIDE SEQUENCE</scope>
    <source>
        <strain evidence="1">PC9</strain>
    </source>
</reference>
<organism evidence="1 2">
    <name type="scientific">Pleurotus ostreatus</name>
    <name type="common">Oyster mushroom</name>
    <name type="synonym">White-rot fungus</name>
    <dbReference type="NCBI Taxonomy" id="5322"/>
    <lineage>
        <taxon>Eukaryota</taxon>
        <taxon>Fungi</taxon>
        <taxon>Dikarya</taxon>
        <taxon>Basidiomycota</taxon>
        <taxon>Agaricomycotina</taxon>
        <taxon>Agaricomycetes</taxon>
        <taxon>Agaricomycetidae</taxon>
        <taxon>Agaricales</taxon>
        <taxon>Pleurotineae</taxon>
        <taxon>Pleurotaceae</taxon>
        <taxon>Pleurotus</taxon>
    </lineage>
</organism>
<evidence type="ECO:0000313" key="2">
    <source>
        <dbReference type="Proteomes" id="UP000623687"/>
    </source>
</evidence>
<name>A0A8H7DR55_PLEOS</name>
<sequence length="109" mass="12426">MGRGRPRIYKTAEDKAKANRAKSLRSYYKRKAALAPSHQNSNARYRAEISKTSVLPGATVDKKKTSGDPTNIKGWVSLGADMAERFDSFIKATPRRYFDLLYKQYTNNY</sequence>
<keyword evidence="2" id="KW-1185">Reference proteome</keyword>
<dbReference type="AlphaFoldDB" id="A0A8H7DR55"/>
<dbReference type="VEuPathDB" id="FungiDB:PC9H_009973"/>
<evidence type="ECO:0000313" key="1">
    <source>
        <dbReference type="EMBL" id="KAF7424663.1"/>
    </source>
</evidence>
<dbReference type="Proteomes" id="UP000623687">
    <property type="component" value="Unassembled WGS sequence"/>
</dbReference>
<comment type="caution">
    <text evidence="1">The sequence shown here is derived from an EMBL/GenBank/DDBJ whole genome shotgun (WGS) entry which is preliminary data.</text>
</comment>